<evidence type="ECO:0000256" key="2">
    <source>
        <dbReference type="ARBA" id="ARBA00010157"/>
    </source>
</evidence>
<dbReference type="PANTHER" id="PTHR33406">
    <property type="entry name" value="MEMBRANE PROTEIN MJ1562-RELATED"/>
    <property type="match status" value="1"/>
</dbReference>
<evidence type="ECO:0000256" key="5">
    <source>
        <dbReference type="ARBA" id="ARBA00022989"/>
    </source>
</evidence>
<comment type="caution">
    <text evidence="10">The sequence shown here is derived from an EMBL/GenBank/DDBJ whole genome shotgun (WGS) entry which is preliminary data.</text>
</comment>
<keyword evidence="4 7" id="KW-0812">Transmembrane</keyword>
<dbReference type="InterPro" id="IPR004869">
    <property type="entry name" value="MMPL_dom"/>
</dbReference>
<evidence type="ECO:0000259" key="8">
    <source>
        <dbReference type="PROSITE" id="PS50003"/>
    </source>
</evidence>
<dbReference type="InterPro" id="IPR001849">
    <property type="entry name" value="PH_domain"/>
</dbReference>
<protein>
    <submittedName>
        <fullName evidence="10">Membrane protein</fullName>
    </submittedName>
</protein>
<organism evidence="10 11">
    <name type="scientific">Kroppenstedtia guangzhouensis</name>
    <dbReference type="NCBI Taxonomy" id="1274356"/>
    <lineage>
        <taxon>Bacteria</taxon>
        <taxon>Bacillati</taxon>
        <taxon>Bacillota</taxon>
        <taxon>Bacilli</taxon>
        <taxon>Bacillales</taxon>
        <taxon>Thermoactinomycetaceae</taxon>
        <taxon>Kroppenstedtia</taxon>
    </lineage>
</organism>
<dbReference type="InterPro" id="IPR050545">
    <property type="entry name" value="Mycobact_MmpL"/>
</dbReference>
<dbReference type="SUPFAM" id="SSF82866">
    <property type="entry name" value="Multidrug efflux transporter AcrB transmembrane domain"/>
    <property type="match status" value="2"/>
</dbReference>
<evidence type="ECO:0000256" key="4">
    <source>
        <dbReference type="ARBA" id="ARBA00022692"/>
    </source>
</evidence>
<dbReference type="PANTHER" id="PTHR33406:SF6">
    <property type="entry name" value="MEMBRANE PROTEIN YDGH-RELATED"/>
    <property type="match status" value="1"/>
</dbReference>
<feature type="transmembrane region" description="Helical" evidence="7">
    <location>
        <begin position="688"/>
        <end position="710"/>
    </location>
</feature>
<sequence length="734" mass="80810">MKRWIQSLTSAVSSRKGAKVSLIVWLVAAVLISGLSAGANEYAVNVNGGDLPEQAKSVIAGKELKRYFPDEGGTPALLVFHHQDGLKSDDLKQVGEMSKYLHSDDAPDTIKEAPPYHQLPKPAQQSFLSKDKTTLVLPVILKDGLEMSDINETVTQFKEKGDSFLSGSTELKITGPAGIASDTIAIFSNADLVLLFSTIGLILILLIVIYRSPLLAVIPLLVSGIVYQVMDRFLGFSAKSGWFELDSQSVSIASILLFAALTDYSLLVFSRFREELKKRENKYEAMSEAMKHVWEPIFFSGGTVLAAMLVLFIADYKPYHSFAPVFSITMAIILVAGLTLVPSLFALFGRKAFWPSIPKVGDPEIKKDSIWSRVGRFVIRKPGIISIVMVAVLALFALNMTQTQYSFNLIKSFPEDMNSRVGFELLEDHYSKGDLAPTTLLLTGSEKLHHKELLALRDVLEKQEGVKRVTTDLEPAHGGAVAVMKNGEIVSEDGKAARIQLTFKDNPYDQSSLDHLESIQTHSDDILRKSGLSPENHTLQFAGETARQVDVRELNESDTKWVILFVTLLITVLLGVQTRSLVAPLYMIATILLSYGAAMGLSTFIFDKIFDLPEMSYRIPLYTFVFLVALGVDYNIMLVSRIREENNHLELKEAISRGVSMTGGVISSAGVILAATFGVLMTQPILELFMFGFAVGLGILMDTFLVRGLLLPSVITLLGKISFWPSKVKVNEEA</sequence>
<dbReference type="EMBL" id="BMEX01000014">
    <property type="protein sequence ID" value="GGA54022.1"/>
    <property type="molecule type" value="Genomic_DNA"/>
</dbReference>
<evidence type="ECO:0000256" key="7">
    <source>
        <dbReference type="SAM" id="Phobius"/>
    </source>
</evidence>
<evidence type="ECO:0000256" key="6">
    <source>
        <dbReference type="ARBA" id="ARBA00023136"/>
    </source>
</evidence>
<feature type="domain" description="SSD" evidence="9">
    <location>
        <begin position="588"/>
        <end position="716"/>
    </location>
</feature>
<dbReference type="PROSITE" id="PS50156">
    <property type="entry name" value="SSD"/>
    <property type="match status" value="1"/>
</dbReference>
<feature type="transmembrane region" description="Helical" evidence="7">
    <location>
        <begin position="561"/>
        <end position="578"/>
    </location>
</feature>
<feature type="transmembrane region" description="Helical" evidence="7">
    <location>
        <begin position="619"/>
        <end position="638"/>
    </location>
</feature>
<accession>A0ABQ1H118</accession>
<gene>
    <name evidence="10" type="ORF">GCM10007416_29020</name>
</gene>
<feature type="transmembrane region" description="Helical" evidence="7">
    <location>
        <begin position="326"/>
        <end position="349"/>
    </location>
</feature>
<evidence type="ECO:0000313" key="10">
    <source>
        <dbReference type="EMBL" id="GGA54022.1"/>
    </source>
</evidence>
<keyword evidence="6 7" id="KW-0472">Membrane</keyword>
<dbReference type="RefSeq" id="WP_188433235.1">
    <property type="nucleotide sequence ID" value="NZ_BMEX01000014.1"/>
</dbReference>
<evidence type="ECO:0000313" key="11">
    <source>
        <dbReference type="Proteomes" id="UP000617979"/>
    </source>
</evidence>
<feature type="transmembrane region" description="Helical" evidence="7">
    <location>
        <begin position="585"/>
        <end position="607"/>
    </location>
</feature>
<feature type="transmembrane region" description="Helical" evidence="7">
    <location>
        <begin position="192"/>
        <end position="209"/>
    </location>
</feature>
<dbReference type="Gene3D" id="1.20.1640.10">
    <property type="entry name" value="Multidrug efflux transporter AcrB transmembrane domain"/>
    <property type="match status" value="2"/>
</dbReference>
<dbReference type="InterPro" id="IPR000731">
    <property type="entry name" value="SSD"/>
</dbReference>
<feature type="domain" description="PH" evidence="8">
    <location>
        <begin position="1"/>
        <end position="13"/>
    </location>
</feature>
<feature type="transmembrane region" description="Helical" evidence="7">
    <location>
        <begin position="250"/>
        <end position="272"/>
    </location>
</feature>
<dbReference type="PROSITE" id="PS50003">
    <property type="entry name" value="PH_DOMAIN"/>
    <property type="match status" value="1"/>
</dbReference>
<dbReference type="Pfam" id="PF03176">
    <property type="entry name" value="MMPL"/>
    <property type="match status" value="2"/>
</dbReference>
<comment type="similarity">
    <text evidence="2">Belongs to the resistance-nodulation-cell division (RND) (TC 2.A.6) family. MmpL subfamily.</text>
</comment>
<dbReference type="Proteomes" id="UP000617979">
    <property type="component" value="Unassembled WGS sequence"/>
</dbReference>
<evidence type="ECO:0000259" key="9">
    <source>
        <dbReference type="PROSITE" id="PS50156"/>
    </source>
</evidence>
<keyword evidence="5 7" id="KW-1133">Transmembrane helix</keyword>
<keyword evidence="11" id="KW-1185">Reference proteome</keyword>
<keyword evidence="3" id="KW-1003">Cell membrane</keyword>
<feature type="transmembrane region" description="Helical" evidence="7">
    <location>
        <begin position="383"/>
        <end position="401"/>
    </location>
</feature>
<name>A0ABQ1H118_9BACL</name>
<proteinExistence type="inferred from homology"/>
<comment type="subcellular location">
    <subcellularLocation>
        <location evidence="1">Cell membrane</location>
        <topology evidence="1">Multi-pass membrane protein</topology>
    </subcellularLocation>
</comment>
<reference evidence="11" key="1">
    <citation type="journal article" date="2019" name="Int. J. Syst. Evol. Microbiol.">
        <title>The Global Catalogue of Microorganisms (GCM) 10K type strain sequencing project: providing services to taxonomists for standard genome sequencing and annotation.</title>
        <authorList>
            <consortium name="The Broad Institute Genomics Platform"/>
            <consortium name="The Broad Institute Genome Sequencing Center for Infectious Disease"/>
            <person name="Wu L."/>
            <person name="Ma J."/>
        </authorList>
    </citation>
    <scope>NUCLEOTIDE SEQUENCE [LARGE SCALE GENOMIC DNA]</scope>
    <source>
        <strain evidence="11">CGMCC 1.12404</strain>
    </source>
</reference>
<evidence type="ECO:0000256" key="1">
    <source>
        <dbReference type="ARBA" id="ARBA00004651"/>
    </source>
</evidence>
<feature type="transmembrane region" description="Helical" evidence="7">
    <location>
        <begin position="659"/>
        <end position="682"/>
    </location>
</feature>
<evidence type="ECO:0000256" key="3">
    <source>
        <dbReference type="ARBA" id="ARBA00022475"/>
    </source>
</evidence>
<feature type="transmembrane region" description="Helical" evidence="7">
    <location>
        <begin position="214"/>
        <end position="230"/>
    </location>
</feature>
<feature type="transmembrane region" description="Helical" evidence="7">
    <location>
        <begin position="293"/>
        <end position="314"/>
    </location>
</feature>